<dbReference type="AlphaFoldDB" id="A0A814Z4N3"/>
<dbReference type="PANTHER" id="PTHR22835">
    <property type="entry name" value="ZINC FINGER FYVE DOMAIN CONTAINING PROTEIN"/>
    <property type="match status" value="1"/>
</dbReference>
<dbReference type="Gene3D" id="3.40.50.1110">
    <property type="entry name" value="SGNH hydrolase"/>
    <property type="match status" value="2"/>
</dbReference>
<dbReference type="GO" id="GO:0016788">
    <property type="term" value="F:hydrolase activity, acting on ester bonds"/>
    <property type="evidence" value="ECO:0007669"/>
    <property type="project" value="InterPro"/>
</dbReference>
<feature type="chain" id="PRO_5036226666" evidence="2">
    <location>
        <begin position="25"/>
        <end position="571"/>
    </location>
</feature>
<keyword evidence="2" id="KW-0732">Signal</keyword>
<dbReference type="PANTHER" id="PTHR22835:SF659">
    <property type="entry name" value="GDSL LIPASE_ACYLHYDROLASE, PUTATIVE (AFU_ORTHOLOGUE AFUA_2G00510)-RELATED"/>
    <property type="match status" value="1"/>
</dbReference>
<sequence length="571" mass="64536">MYISRLLHEFLLLIVIFYVYKIQSEEILYDTIVCFGDSNSDTGNVYNLTNSKWPIAPPYEKGRFSNGPIWIEKLGISNLMNYAYGGATTDNNLVQGYTAFNLMVPGIRQQITTYKNITDFNKISFNRTIYIIWAGGNDYSFNISLSPSSVVKSLINGINDLMQIGAKHFLIVNQPPIQAYPAASGLNMSDYLTKVTLEHNTNLSNSIQLLQSNYSNISFKLFDVYSLIANILMNVLTYGINSTTNCWSTPNYTVIPLCSTPNTYIYIDNYHFTTRIHQLIGGNARKLLIQSKEIPHDTIVCFGDSNSDTGNVYKLTGSKWPIDPPYYKGRFSNGKVWIEKLGISNLMNYAYGGATTDNNLVQGFRASQVIVPGVRQQIAIYKNTIDLRKINFHRTIYIIWVGENDYQLNLALSPSAVVKSLINGINDLIEIGAKHFLIVNQSPLQAYPANQALNIPDYLKKLTLKHNHNLSNSIRLLQLIFPKISFKLFDVYSLITNILINPSTYGINSTTNCWSTPNYTVVHVCSTPDTCLFIDEYHFTTRIHQLIADNARELLVQSKGTIKFHHSIFSV</sequence>
<comment type="similarity">
    <text evidence="1">Belongs to the 'GDSL' lipolytic enzyme family.</text>
</comment>
<reference evidence="3" key="1">
    <citation type="submission" date="2021-02" db="EMBL/GenBank/DDBJ databases">
        <authorList>
            <person name="Nowell W R."/>
        </authorList>
    </citation>
    <scope>NUCLEOTIDE SEQUENCE</scope>
</reference>
<dbReference type="InterPro" id="IPR036514">
    <property type="entry name" value="SGNH_hydro_sf"/>
</dbReference>
<evidence type="ECO:0000313" key="4">
    <source>
        <dbReference type="EMBL" id="CAF1520285.1"/>
    </source>
</evidence>
<dbReference type="Pfam" id="PF00657">
    <property type="entry name" value="Lipase_GDSL"/>
    <property type="match status" value="2"/>
</dbReference>
<dbReference type="CDD" id="cd01846">
    <property type="entry name" value="fatty_acyltransferase_like"/>
    <property type="match status" value="2"/>
</dbReference>
<evidence type="ECO:0000256" key="1">
    <source>
        <dbReference type="ARBA" id="ARBA00008668"/>
    </source>
</evidence>
<comment type="caution">
    <text evidence="3">The sequence shown here is derived from an EMBL/GenBank/DDBJ whole genome shotgun (WGS) entry which is preliminary data.</text>
</comment>
<dbReference type="EMBL" id="CAJNOL010002661">
    <property type="protein sequence ID" value="CAF1520285.1"/>
    <property type="molecule type" value="Genomic_DNA"/>
</dbReference>
<gene>
    <name evidence="4" type="ORF">JXQ802_LOCUS41539</name>
    <name evidence="3" type="ORF">PYM288_LOCUS26732</name>
</gene>
<feature type="signal peptide" evidence="2">
    <location>
        <begin position="1"/>
        <end position="24"/>
    </location>
</feature>
<dbReference type="SUPFAM" id="SSF52266">
    <property type="entry name" value="SGNH hydrolase"/>
    <property type="match status" value="2"/>
</dbReference>
<protein>
    <submittedName>
        <fullName evidence="3">Uncharacterized protein</fullName>
    </submittedName>
</protein>
<accession>A0A814Z4N3</accession>
<evidence type="ECO:0000313" key="5">
    <source>
        <dbReference type="Proteomes" id="UP000663854"/>
    </source>
</evidence>
<dbReference type="EMBL" id="CAJNOH010001644">
    <property type="protein sequence ID" value="CAF1238099.1"/>
    <property type="molecule type" value="Genomic_DNA"/>
</dbReference>
<name>A0A814Z4N3_9BILA</name>
<dbReference type="InterPro" id="IPR001087">
    <property type="entry name" value="GDSL"/>
</dbReference>
<evidence type="ECO:0000256" key="2">
    <source>
        <dbReference type="SAM" id="SignalP"/>
    </source>
</evidence>
<evidence type="ECO:0000313" key="6">
    <source>
        <dbReference type="Proteomes" id="UP000663870"/>
    </source>
</evidence>
<keyword evidence="6" id="KW-1185">Reference proteome</keyword>
<dbReference type="Proteomes" id="UP000663870">
    <property type="component" value="Unassembled WGS sequence"/>
</dbReference>
<organism evidence="3 5">
    <name type="scientific">Rotaria sordida</name>
    <dbReference type="NCBI Taxonomy" id="392033"/>
    <lineage>
        <taxon>Eukaryota</taxon>
        <taxon>Metazoa</taxon>
        <taxon>Spiralia</taxon>
        <taxon>Gnathifera</taxon>
        <taxon>Rotifera</taxon>
        <taxon>Eurotatoria</taxon>
        <taxon>Bdelloidea</taxon>
        <taxon>Philodinida</taxon>
        <taxon>Philodinidae</taxon>
        <taxon>Rotaria</taxon>
    </lineage>
</organism>
<proteinExistence type="inferred from homology"/>
<dbReference type="Proteomes" id="UP000663854">
    <property type="component" value="Unassembled WGS sequence"/>
</dbReference>
<evidence type="ECO:0000313" key="3">
    <source>
        <dbReference type="EMBL" id="CAF1238099.1"/>
    </source>
</evidence>